<proteinExistence type="predicted"/>
<protein>
    <submittedName>
        <fullName evidence="2">Uncharacterized protein</fullName>
    </submittedName>
</protein>
<accession>A0ABV2F7E6</accession>
<dbReference type="EMBL" id="JBEPLV010000005">
    <property type="protein sequence ID" value="MET3547696.1"/>
    <property type="molecule type" value="Genomic_DNA"/>
</dbReference>
<name>A0ABV2F7E6_9BACL</name>
<gene>
    <name evidence="2" type="ORF">ABID47_004324</name>
</gene>
<keyword evidence="3" id="KW-1185">Reference proteome</keyword>
<evidence type="ECO:0000256" key="1">
    <source>
        <dbReference type="SAM" id="MobiDB-lite"/>
    </source>
</evidence>
<evidence type="ECO:0000313" key="3">
    <source>
        <dbReference type="Proteomes" id="UP001549098"/>
    </source>
</evidence>
<sequence length="74" mass="8497">MQSNEVNARRKCPQNRGWEREGAFNETAAENEDEAVKLAFQIRWIEKWEREAVKRRRRAIAGIQIPESGGAGLS</sequence>
<feature type="region of interest" description="Disordered" evidence="1">
    <location>
        <begin position="1"/>
        <end position="28"/>
    </location>
</feature>
<organism evidence="2 3">
    <name type="scientific">Paenibacillus favisporus</name>
    <dbReference type="NCBI Taxonomy" id="221028"/>
    <lineage>
        <taxon>Bacteria</taxon>
        <taxon>Bacillati</taxon>
        <taxon>Bacillota</taxon>
        <taxon>Bacilli</taxon>
        <taxon>Bacillales</taxon>
        <taxon>Paenibacillaceae</taxon>
        <taxon>Paenibacillus</taxon>
    </lineage>
</organism>
<dbReference type="RefSeq" id="WP_354499752.1">
    <property type="nucleotide sequence ID" value="NZ_JBEPLV010000005.1"/>
</dbReference>
<evidence type="ECO:0000313" key="2">
    <source>
        <dbReference type="EMBL" id="MET3547696.1"/>
    </source>
</evidence>
<reference evidence="2 3" key="1">
    <citation type="submission" date="2024-06" db="EMBL/GenBank/DDBJ databases">
        <title>Genomic Encyclopedia of Type Strains, Phase IV (KMG-IV): sequencing the most valuable type-strain genomes for metagenomic binning, comparative biology and taxonomic classification.</title>
        <authorList>
            <person name="Goeker M."/>
        </authorList>
    </citation>
    <scope>NUCLEOTIDE SEQUENCE [LARGE SCALE GENOMIC DNA]</scope>
    <source>
        <strain evidence="2 3">DSM 17253</strain>
    </source>
</reference>
<comment type="caution">
    <text evidence="2">The sequence shown here is derived from an EMBL/GenBank/DDBJ whole genome shotgun (WGS) entry which is preliminary data.</text>
</comment>
<dbReference type="Proteomes" id="UP001549098">
    <property type="component" value="Unassembled WGS sequence"/>
</dbReference>